<dbReference type="GO" id="GO:0005739">
    <property type="term" value="C:mitochondrion"/>
    <property type="evidence" value="ECO:0007669"/>
    <property type="project" value="TreeGrafter"/>
</dbReference>
<dbReference type="CDD" id="cd00570">
    <property type="entry name" value="GST_N_family"/>
    <property type="match status" value="1"/>
</dbReference>
<sequence length="226" mass="26259">MDEGMFLYWGSGSPPCWRIMIALEEKKLQGYQQKMLSFEKMEHKSAEVMAINPRGQLPSFRHGDTILNESFGACLYLENQFKSQGTQLVPDTGDNQALVFQRMHEVLALQEKLGAVIYYTWKVPEDERHDSAMERNKKTLNEELMLWEGYLEKVDPDSHLAGKNFTMADVMLFPQVAYAVHFGLSSDKYPKLMEYYNRLKERPSIQTSWPPHWKESPPTMDVLKDV</sequence>
<dbReference type="SUPFAM" id="SSF47616">
    <property type="entry name" value="GST C-terminal domain-like"/>
    <property type="match status" value="1"/>
</dbReference>
<dbReference type="SUPFAM" id="SSF52833">
    <property type="entry name" value="Thioredoxin-like"/>
    <property type="match status" value="1"/>
</dbReference>
<dbReference type="PROSITE" id="PS50404">
    <property type="entry name" value="GST_NTER"/>
    <property type="match status" value="1"/>
</dbReference>
<evidence type="ECO:0000313" key="5">
    <source>
        <dbReference type="Proteomes" id="UP000288216"/>
    </source>
</evidence>
<dbReference type="PANTHER" id="PTHR42673">
    <property type="entry name" value="MALEYLACETOACETATE ISOMERASE"/>
    <property type="match status" value="1"/>
</dbReference>
<dbReference type="GO" id="GO:0016034">
    <property type="term" value="F:maleylacetoacetate isomerase activity"/>
    <property type="evidence" value="ECO:0007669"/>
    <property type="project" value="TreeGrafter"/>
</dbReference>
<proteinExistence type="predicted"/>
<dbReference type="InterPro" id="IPR010987">
    <property type="entry name" value="Glutathione-S-Trfase_C-like"/>
</dbReference>
<dbReference type="InterPro" id="IPR036249">
    <property type="entry name" value="Thioredoxin-like_sf"/>
</dbReference>
<dbReference type="Pfam" id="PF13409">
    <property type="entry name" value="GST_N_2"/>
    <property type="match status" value="1"/>
</dbReference>
<dbReference type="SFLD" id="SFLDG00358">
    <property type="entry name" value="Main_(cytGST)"/>
    <property type="match status" value="1"/>
</dbReference>
<dbReference type="PANTHER" id="PTHR42673:SF4">
    <property type="entry name" value="MALEYLACETOACETATE ISOMERASE"/>
    <property type="match status" value="1"/>
</dbReference>
<dbReference type="GO" id="GO:0004364">
    <property type="term" value="F:glutathione transferase activity"/>
    <property type="evidence" value="ECO:0007669"/>
    <property type="project" value="TreeGrafter"/>
</dbReference>
<reference evidence="4 5" key="1">
    <citation type="journal article" date="2018" name="Nat. Ecol. Evol.">
        <title>Shark genomes provide insights into elasmobranch evolution and the origin of vertebrates.</title>
        <authorList>
            <person name="Hara Y"/>
            <person name="Yamaguchi K"/>
            <person name="Onimaru K"/>
            <person name="Kadota M"/>
            <person name="Koyanagi M"/>
            <person name="Keeley SD"/>
            <person name="Tatsumi K"/>
            <person name="Tanaka K"/>
            <person name="Motone F"/>
            <person name="Kageyama Y"/>
            <person name="Nozu R"/>
            <person name="Adachi N"/>
            <person name="Nishimura O"/>
            <person name="Nakagawa R"/>
            <person name="Tanegashima C"/>
            <person name="Kiyatake I"/>
            <person name="Matsumoto R"/>
            <person name="Murakumo K"/>
            <person name="Nishida K"/>
            <person name="Terakita A"/>
            <person name="Kuratani S"/>
            <person name="Sato K"/>
            <person name="Hyodo S Kuraku.S."/>
        </authorList>
    </citation>
    <scope>NUCLEOTIDE SEQUENCE [LARGE SCALE GENOMIC DNA]</scope>
</reference>
<protein>
    <recommendedName>
        <fullName evidence="6">Glutathione transferase</fullName>
    </recommendedName>
</protein>
<dbReference type="PROSITE" id="PS50405">
    <property type="entry name" value="GST_CTER"/>
    <property type="match status" value="1"/>
</dbReference>
<dbReference type="InterPro" id="IPR004046">
    <property type="entry name" value="GST_C"/>
</dbReference>
<dbReference type="Proteomes" id="UP000288216">
    <property type="component" value="Unassembled WGS sequence"/>
</dbReference>
<dbReference type="GO" id="GO:0006559">
    <property type="term" value="P:L-phenylalanine catabolic process"/>
    <property type="evidence" value="ECO:0007669"/>
    <property type="project" value="TreeGrafter"/>
</dbReference>
<dbReference type="InterPro" id="IPR036282">
    <property type="entry name" value="Glutathione-S-Trfase_C_sf"/>
</dbReference>
<evidence type="ECO:0000259" key="2">
    <source>
        <dbReference type="PROSITE" id="PS50404"/>
    </source>
</evidence>
<accession>A0A401PYR8</accession>
<gene>
    <name evidence="4" type="ORF">scyTo_0015781</name>
</gene>
<dbReference type="Gene3D" id="3.40.30.10">
    <property type="entry name" value="Glutaredoxin"/>
    <property type="match status" value="1"/>
</dbReference>
<evidence type="ECO:0008006" key="6">
    <source>
        <dbReference type="Google" id="ProtNLM"/>
    </source>
</evidence>
<feature type="domain" description="GST C-terminal" evidence="3">
    <location>
        <begin position="92"/>
        <end position="220"/>
    </location>
</feature>
<dbReference type="OMA" id="VPYLCDF"/>
<dbReference type="OrthoDB" id="2309723at2759"/>
<dbReference type="InterPro" id="IPR040079">
    <property type="entry name" value="Glutathione_S-Trfase"/>
</dbReference>
<organism evidence="4 5">
    <name type="scientific">Scyliorhinus torazame</name>
    <name type="common">Cloudy catshark</name>
    <name type="synonym">Catulus torazame</name>
    <dbReference type="NCBI Taxonomy" id="75743"/>
    <lineage>
        <taxon>Eukaryota</taxon>
        <taxon>Metazoa</taxon>
        <taxon>Chordata</taxon>
        <taxon>Craniata</taxon>
        <taxon>Vertebrata</taxon>
        <taxon>Chondrichthyes</taxon>
        <taxon>Elasmobranchii</taxon>
        <taxon>Galeomorphii</taxon>
        <taxon>Galeoidea</taxon>
        <taxon>Carcharhiniformes</taxon>
        <taxon>Scyliorhinidae</taxon>
        <taxon>Scyliorhinus</taxon>
    </lineage>
</organism>
<dbReference type="Gene3D" id="1.20.1050.10">
    <property type="match status" value="1"/>
</dbReference>
<evidence type="ECO:0000313" key="4">
    <source>
        <dbReference type="EMBL" id="GCB78183.1"/>
    </source>
</evidence>
<dbReference type="GO" id="GO:0006749">
    <property type="term" value="P:glutathione metabolic process"/>
    <property type="evidence" value="ECO:0007669"/>
    <property type="project" value="TreeGrafter"/>
</dbReference>
<name>A0A401PYR8_SCYTO</name>
<dbReference type="STRING" id="75743.A0A401PYR8"/>
<dbReference type="AlphaFoldDB" id="A0A401PYR8"/>
<evidence type="ECO:0000259" key="3">
    <source>
        <dbReference type="PROSITE" id="PS50405"/>
    </source>
</evidence>
<dbReference type="CDD" id="cd00299">
    <property type="entry name" value="GST_C_family"/>
    <property type="match status" value="1"/>
</dbReference>
<feature type="region of interest" description="Disordered" evidence="1">
    <location>
        <begin position="207"/>
        <end position="226"/>
    </location>
</feature>
<evidence type="ECO:0000256" key="1">
    <source>
        <dbReference type="SAM" id="MobiDB-lite"/>
    </source>
</evidence>
<comment type="caution">
    <text evidence="4">The sequence shown here is derived from an EMBL/GenBank/DDBJ whole genome shotgun (WGS) entry which is preliminary data.</text>
</comment>
<dbReference type="EMBL" id="BFAA01009120">
    <property type="protein sequence ID" value="GCB78183.1"/>
    <property type="molecule type" value="Genomic_DNA"/>
</dbReference>
<dbReference type="Pfam" id="PF14497">
    <property type="entry name" value="GST_C_3"/>
    <property type="match status" value="1"/>
</dbReference>
<dbReference type="FunFam" id="3.40.30.10:FF:000221">
    <property type="entry name" value="Glutathione S-transferase rho"/>
    <property type="match status" value="1"/>
</dbReference>
<keyword evidence="5" id="KW-1185">Reference proteome</keyword>
<dbReference type="SFLD" id="SFLDS00019">
    <property type="entry name" value="Glutathione_Transferase_(cytos"/>
    <property type="match status" value="1"/>
</dbReference>
<dbReference type="InterPro" id="IPR004045">
    <property type="entry name" value="Glutathione_S-Trfase_N"/>
</dbReference>
<dbReference type="FunFam" id="1.20.1050.10:FF:000046">
    <property type="entry name" value="Glutathione S-transferase rho"/>
    <property type="match status" value="1"/>
</dbReference>
<feature type="domain" description="GST N-terminal" evidence="2">
    <location>
        <begin position="3"/>
        <end position="85"/>
    </location>
</feature>